<dbReference type="AlphaFoldDB" id="A0A5N1J4J2"/>
<comment type="caution">
    <text evidence="1">The sequence shown here is derived from an EMBL/GenBank/DDBJ whole genome shotgun (WGS) entry which is preliminary data.</text>
</comment>
<dbReference type="RefSeq" id="WP_150901969.1">
    <property type="nucleotide sequence ID" value="NZ_VTWT01000001.1"/>
</dbReference>
<keyword evidence="2" id="KW-1185">Reference proteome</keyword>
<dbReference type="EMBL" id="VTWT01000001">
    <property type="protein sequence ID" value="KAA9345826.1"/>
    <property type="molecule type" value="Genomic_DNA"/>
</dbReference>
<dbReference type="Gene3D" id="2.60.40.10">
    <property type="entry name" value="Immunoglobulins"/>
    <property type="match status" value="1"/>
</dbReference>
<dbReference type="InterPro" id="IPR013783">
    <property type="entry name" value="Ig-like_fold"/>
</dbReference>
<dbReference type="InterPro" id="IPR026341">
    <property type="entry name" value="T9SS_type_B"/>
</dbReference>
<proteinExistence type="predicted"/>
<gene>
    <name evidence="1" type="ORF">F0P94_01715</name>
</gene>
<dbReference type="InterPro" id="IPR036116">
    <property type="entry name" value="FN3_sf"/>
</dbReference>
<protein>
    <submittedName>
        <fullName evidence="1">Gliding motility-associated C-terminal domain-containing protein</fullName>
    </submittedName>
</protein>
<organism evidence="1 2">
    <name type="scientific">Adhaeribacter soli</name>
    <dbReference type="NCBI Taxonomy" id="2607655"/>
    <lineage>
        <taxon>Bacteria</taxon>
        <taxon>Pseudomonadati</taxon>
        <taxon>Bacteroidota</taxon>
        <taxon>Cytophagia</taxon>
        <taxon>Cytophagales</taxon>
        <taxon>Hymenobacteraceae</taxon>
        <taxon>Adhaeribacter</taxon>
    </lineage>
</organism>
<reference evidence="1 2" key="1">
    <citation type="submission" date="2019-09" db="EMBL/GenBank/DDBJ databases">
        <title>Genome sequence of Adhaeribacter sp. M2.</title>
        <authorList>
            <person name="Srinivasan S."/>
        </authorList>
    </citation>
    <scope>NUCLEOTIDE SEQUENCE [LARGE SCALE GENOMIC DNA]</scope>
    <source>
        <strain evidence="1 2">M2</strain>
    </source>
</reference>
<dbReference type="SUPFAM" id="SSF49265">
    <property type="entry name" value="Fibronectin type III"/>
    <property type="match status" value="1"/>
</dbReference>
<name>A0A5N1J4J2_9BACT</name>
<sequence length="654" mass="71550">MRRLLFTFLFLLFWVHGFAQNKGWFKAIVNGVEVTELCAGQTVEFQNFSCNGTETTLAFYKFEPASFSGPIIFGPTDLNTPGRLYQVPSTPGLYVVGQLYTATCDPQEPQMRRTFLVKPAPQPTFTATQCGPDSVLVTLTDTNYDTYTVAVGNKSPEPITVNQSKYFESPGGTYNIIVTGTHTAGNCGFSSTKSVTATPAPAMPTISSVDLLETAASGRIEIKIMGLQSGYTYSLEGQNGSIFTEKTRLNFNGNATETVVLSNLNTAVANCFRVRVFDACGRSQHPNPNIPVICSQPIQVVAGNKKNIVSWPSYSGNTPGGGSYSYQLRRQEGSNSTIFNLPANQTTYEDSEVTCGQEYCYELAVLEGANAFSLSNTACATVVSTDIPGMATLITSFNPDNSLQGTLTLTANTALKEQTVFKNRNGGGYVQTQKSNAIFFTDTDKNLASGPVCYKVTYTDNCGNLSPESNESCPVILTAKHDKLKRTVTLNWTEYVGFSSPQLTYTLELLDENFSPESSQLVTGTFSLNDQKLSDTDQILRYRIKVEGAAGELSYSNTQTIVQDVKIFIPTAFSPNNDGLNDIFEVKGRFQNNFSLVILNRWGQVVFESNDPKKGWDGKMNGKEAPIGAYAYKLRTIDEQGKRIERTGTLTLLR</sequence>
<dbReference type="NCBIfam" id="TIGR04131">
    <property type="entry name" value="Bac_Flav_CTERM"/>
    <property type="match status" value="1"/>
</dbReference>
<evidence type="ECO:0000313" key="2">
    <source>
        <dbReference type="Proteomes" id="UP000326570"/>
    </source>
</evidence>
<dbReference type="Proteomes" id="UP000326570">
    <property type="component" value="Unassembled WGS sequence"/>
</dbReference>
<dbReference type="Pfam" id="PF13585">
    <property type="entry name" value="CHU_C"/>
    <property type="match status" value="1"/>
</dbReference>
<accession>A0A5N1J4J2</accession>
<evidence type="ECO:0000313" key="1">
    <source>
        <dbReference type="EMBL" id="KAA9345826.1"/>
    </source>
</evidence>